<accession>A0A8S5T2D6</accession>
<organism evidence="2">
    <name type="scientific">Podoviridae sp. ctuch15</name>
    <dbReference type="NCBI Taxonomy" id="2827752"/>
    <lineage>
        <taxon>Viruses</taxon>
        <taxon>Duplodnaviria</taxon>
        <taxon>Heunggongvirae</taxon>
        <taxon>Uroviricota</taxon>
        <taxon>Caudoviricetes</taxon>
    </lineage>
</organism>
<dbReference type="InterPro" id="IPR013324">
    <property type="entry name" value="RNA_pol_sigma_r3/r4-like"/>
</dbReference>
<dbReference type="InterPro" id="IPR010861">
    <property type="entry name" value="DUF1492"/>
</dbReference>
<feature type="coiled-coil region" evidence="1">
    <location>
        <begin position="3"/>
        <end position="30"/>
    </location>
</feature>
<reference evidence="2" key="1">
    <citation type="journal article" date="2021" name="Proc. Natl. Acad. Sci. U.S.A.">
        <title>A Catalog of Tens of Thousands of Viruses from Human Metagenomes Reveals Hidden Associations with Chronic Diseases.</title>
        <authorList>
            <person name="Tisza M.J."/>
            <person name="Buck C.B."/>
        </authorList>
    </citation>
    <scope>NUCLEOTIDE SEQUENCE</scope>
    <source>
        <strain evidence="2">Ctuch15</strain>
    </source>
</reference>
<name>A0A8S5T2D6_9CAUD</name>
<evidence type="ECO:0008006" key="3">
    <source>
        <dbReference type="Google" id="ProtNLM"/>
    </source>
</evidence>
<proteinExistence type="predicted"/>
<evidence type="ECO:0000313" key="2">
    <source>
        <dbReference type="EMBL" id="DAF57272.1"/>
    </source>
</evidence>
<protein>
    <recommendedName>
        <fullName evidence="3">DUF1492 domain-containing protein</fullName>
    </recommendedName>
</protein>
<dbReference type="SUPFAM" id="SSF88659">
    <property type="entry name" value="Sigma3 and sigma4 domains of RNA polymerase sigma factors"/>
    <property type="match status" value="1"/>
</dbReference>
<dbReference type="Pfam" id="PF07374">
    <property type="entry name" value="DUF1492"/>
    <property type="match status" value="1"/>
</dbReference>
<sequence>MNAKEYLQSIRTLDIKLKTLESRISRYREDICTLKGTDLTASKVSGSGHGGIADKIAKLADMQLEAADKWDELINRREEARLLVEQLENPKEQSILSRRYLCGDKWEDICTALGVTWPNIFRTQRRAIKNFEQILKKSSKGY</sequence>
<evidence type="ECO:0000256" key="1">
    <source>
        <dbReference type="SAM" id="Coils"/>
    </source>
</evidence>
<dbReference type="EMBL" id="BK032731">
    <property type="protein sequence ID" value="DAF57272.1"/>
    <property type="molecule type" value="Genomic_DNA"/>
</dbReference>
<keyword evidence="1" id="KW-0175">Coiled coil</keyword>